<evidence type="ECO:0000313" key="3">
    <source>
        <dbReference type="Proteomes" id="UP000307440"/>
    </source>
</evidence>
<dbReference type="STRING" id="230819.A0A5C3L831"/>
<sequence length="307" mass="34583">MRCQMCQKKFATQEVGWTTSEVTDQQDPPLGSTPYTPATAKEDSAGHASSRLNSSEFPADTNQTHDNVIPIARVNQSWSLFQRIMVQLPKASNLETQPSVSDLDYYKPDPATPSSLTSVLNHDYPATFIRQRLSETTYGPQIPSGLIDDLIETSGRLFLWASVVLDYLDNVFEPVGALKDILHEMHGVQDGDAASKLDHLYSHILSRLKWTDTRLVIKYRIIVGAIVTWKDPLSSSDLASLYESEGITENDVQKICLLIRPLLRDYSSTRPHEHLRLIHLSVQEYLTERAPTPYRISVHRGDPSLRP</sequence>
<evidence type="ECO:0000313" key="2">
    <source>
        <dbReference type="EMBL" id="TFK28216.1"/>
    </source>
</evidence>
<name>A0A5C3L831_COPMA</name>
<organism evidence="2 3">
    <name type="scientific">Coprinopsis marcescibilis</name>
    <name type="common">Agaric fungus</name>
    <name type="synonym">Psathyrella marcescibilis</name>
    <dbReference type="NCBI Taxonomy" id="230819"/>
    <lineage>
        <taxon>Eukaryota</taxon>
        <taxon>Fungi</taxon>
        <taxon>Dikarya</taxon>
        <taxon>Basidiomycota</taxon>
        <taxon>Agaricomycotina</taxon>
        <taxon>Agaricomycetes</taxon>
        <taxon>Agaricomycetidae</taxon>
        <taxon>Agaricales</taxon>
        <taxon>Agaricineae</taxon>
        <taxon>Psathyrellaceae</taxon>
        <taxon>Coprinopsis</taxon>
    </lineage>
</organism>
<evidence type="ECO:0000256" key="1">
    <source>
        <dbReference type="SAM" id="MobiDB-lite"/>
    </source>
</evidence>
<reference evidence="2 3" key="1">
    <citation type="journal article" date="2019" name="Nat. Ecol. Evol.">
        <title>Megaphylogeny resolves global patterns of mushroom evolution.</title>
        <authorList>
            <person name="Varga T."/>
            <person name="Krizsan K."/>
            <person name="Foldi C."/>
            <person name="Dima B."/>
            <person name="Sanchez-Garcia M."/>
            <person name="Sanchez-Ramirez S."/>
            <person name="Szollosi G.J."/>
            <person name="Szarkandi J.G."/>
            <person name="Papp V."/>
            <person name="Albert L."/>
            <person name="Andreopoulos W."/>
            <person name="Angelini C."/>
            <person name="Antonin V."/>
            <person name="Barry K.W."/>
            <person name="Bougher N.L."/>
            <person name="Buchanan P."/>
            <person name="Buyck B."/>
            <person name="Bense V."/>
            <person name="Catcheside P."/>
            <person name="Chovatia M."/>
            <person name="Cooper J."/>
            <person name="Damon W."/>
            <person name="Desjardin D."/>
            <person name="Finy P."/>
            <person name="Geml J."/>
            <person name="Haridas S."/>
            <person name="Hughes K."/>
            <person name="Justo A."/>
            <person name="Karasinski D."/>
            <person name="Kautmanova I."/>
            <person name="Kiss B."/>
            <person name="Kocsube S."/>
            <person name="Kotiranta H."/>
            <person name="LaButti K.M."/>
            <person name="Lechner B.E."/>
            <person name="Liimatainen K."/>
            <person name="Lipzen A."/>
            <person name="Lukacs Z."/>
            <person name="Mihaltcheva S."/>
            <person name="Morgado L.N."/>
            <person name="Niskanen T."/>
            <person name="Noordeloos M.E."/>
            <person name="Ohm R.A."/>
            <person name="Ortiz-Santana B."/>
            <person name="Ovrebo C."/>
            <person name="Racz N."/>
            <person name="Riley R."/>
            <person name="Savchenko A."/>
            <person name="Shiryaev A."/>
            <person name="Soop K."/>
            <person name="Spirin V."/>
            <person name="Szebenyi C."/>
            <person name="Tomsovsky M."/>
            <person name="Tulloss R.E."/>
            <person name="Uehling J."/>
            <person name="Grigoriev I.V."/>
            <person name="Vagvolgyi C."/>
            <person name="Papp T."/>
            <person name="Martin F.M."/>
            <person name="Miettinen O."/>
            <person name="Hibbett D.S."/>
            <person name="Nagy L.G."/>
        </authorList>
    </citation>
    <scope>NUCLEOTIDE SEQUENCE [LARGE SCALE GENOMIC DNA]</scope>
    <source>
        <strain evidence="2 3">CBS 121175</strain>
    </source>
</reference>
<protein>
    <submittedName>
        <fullName evidence="2">Uncharacterized protein</fullName>
    </submittedName>
</protein>
<feature type="compositionally biased region" description="Polar residues" evidence="1">
    <location>
        <begin position="50"/>
        <end position="64"/>
    </location>
</feature>
<feature type="compositionally biased region" description="Polar residues" evidence="1">
    <location>
        <begin position="17"/>
        <end position="26"/>
    </location>
</feature>
<dbReference type="AlphaFoldDB" id="A0A5C3L831"/>
<keyword evidence="3" id="KW-1185">Reference proteome</keyword>
<proteinExistence type="predicted"/>
<gene>
    <name evidence="2" type="ORF">FA15DRAFT_73494</name>
</gene>
<dbReference type="Proteomes" id="UP000307440">
    <property type="component" value="Unassembled WGS sequence"/>
</dbReference>
<feature type="region of interest" description="Disordered" evidence="1">
    <location>
        <begin position="17"/>
        <end position="64"/>
    </location>
</feature>
<dbReference type="OrthoDB" id="3038309at2759"/>
<dbReference type="EMBL" id="ML210157">
    <property type="protein sequence ID" value="TFK28216.1"/>
    <property type="molecule type" value="Genomic_DNA"/>
</dbReference>
<accession>A0A5C3L831</accession>